<sequence length="348" mass="36799">MILANGAFDGEGLVADCHVLPATSVGASNGDEIRGYIDSASKSKSPATATIVFKGTRLGVQPAPVVASFSARGPNPQTPEILKPDMIAPGLNILAAWPDKVGPSGISSDNRKTEFNILSGTSMACPHVSGLAALLKAAHPDWSPAAVKSALITTAYTVDNRGGTMIDESNGNTSTVLDFGSGHVHPTKAMDPGLVYDITTMDYIDFLCNSNYTINNIKVLTRKTADCGGAKRAGHAGNLNYPSLSAVFQQYGRHNMSTHLIRQVTNVGDPNSVYKVTINPPSDTVVTVEPQELVFRRVGQKLNFLVRVQAMAVKLSPGGSKMKSGSIVWSDGKHDVTSPLIVTMQQPL</sequence>
<dbReference type="FunFam" id="2.60.40.2310:FF:000001">
    <property type="entry name" value="Subtilisin-like protease SBT1.5"/>
    <property type="match status" value="1"/>
</dbReference>
<proteinExistence type="inferred from homology"/>
<keyword evidence="3" id="KW-0732">Signal</keyword>
<dbReference type="Pfam" id="PF00082">
    <property type="entry name" value="Peptidase_S8"/>
    <property type="match status" value="1"/>
</dbReference>
<evidence type="ECO:0000256" key="2">
    <source>
        <dbReference type="ARBA" id="ARBA00022670"/>
    </source>
</evidence>
<dbReference type="GO" id="GO:0006508">
    <property type="term" value="P:proteolysis"/>
    <property type="evidence" value="ECO:0007669"/>
    <property type="project" value="UniProtKB-KW"/>
</dbReference>
<keyword evidence="5" id="KW-0720">Serine protease</keyword>
<evidence type="ECO:0000313" key="9">
    <source>
        <dbReference type="EMBL" id="KAE8696364.1"/>
    </source>
</evidence>
<evidence type="ECO:0000256" key="3">
    <source>
        <dbReference type="ARBA" id="ARBA00022729"/>
    </source>
</evidence>
<keyword evidence="10" id="KW-1185">Reference proteome</keyword>
<dbReference type="Gene3D" id="2.60.40.2310">
    <property type="match status" value="1"/>
</dbReference>
<accession>A0A6A2ZWJ2</accession>
<dbReference type="InterPro" id="IPR036852">
    <property type="entry name" value="Peptidase_S8/S53_dom_sf"/>
</dbReference>
<dbReference type="SUPFAM" id="SSF52743">
    <property type="entry name" value="Subtilisin-like"/>
    <property type="match status" value="1"/>
</dbReference>
<evidence type="ECO:0000256" key="1">
    <source>
        <dbReference type="ARBA" id="ARBA00011073"/>
    </source>
</evidence>
<evidence type="ECO:0000259" key="7">
    <source>
        <dbReference type="Pfam" id="PF00082"/>
    </source>
</evidence>
<evidence type="ECO:0000256" key="5">
    <source>
        <dbReference type="ARBA" id="ARBA00022825"/>
    </source>
</evidence>
<dbReference type="PROSITE" id="PS00138">
    <property type="entry name" value="SUBTILASE_SER"/>
    <property type="match status" value="1"/>
</dbReference>
<name>A0A6A2ZWJ2_HIBSY</name>
<dbReference type="Pfam" id="PF17766">
    <property type="entry name" value="fn3_6"/>
    <property type="match status" value="1"/>
</dbReference>
<comment type="caution">
    <text evidence="6">Lacks conserved residue(s) required for the propagation of feature annotation.</text>
</comment>
<dbReference type="PANTHER" id="PTHR10795">
    <property type="entry name" value="PROPROTEIN CONVERTASE SUBTILISIN/KEXIN"/>
    <property type="match status" value="1"/>
</dbReference>
<comment type="similarity">
    <text evidence="1 6">Belongs to the peptidase S8 family.</text>
</comment>
<gene>
    <name evidence="9" type="ORF">F3Y22_tig00110674pilonHSYRG00069</name>
</gene>
<dbReference type="Gene3D" id="3.40.50.200">
    <property type="entry name" value="Peptidase S8/S53 domain"/>
    <property type="match status" value="1"/>
</dbReference>
<dbReference type="CDD" id="cd02120">
    <property type="entry name" value="PA_subtilisin_like"/>
    <property type="match status" value="1"/>
</dbReference>
<dbReference type="Gene3D" id="3.50.30.30">
    <property type="match status" value="1"/>
</dbReference>
<comment type="caution">
    <text evidence="9">The sequence shown here is derived from an EMBL/GenBank/DDBJ whole genome shotgun (WGS) entry which is preliminary data.</text>
</comment>
<dbReference type="Proteomes" id="UP000436088">
    <property type="component" value="Unassembled WGS sequence"/>
</dbReference>
<dbReference type="EMBL" id="VEPZ02001068">
    <property type="protein sequence ID" value="KAE8696364.1"/>
    <property type="molecule type" value="Genomic_DNA"/>
</dbReference>
<feature type="domain" description="Subtilisin-like protease fibronectin type-III" evidence="8">
    <location>
        <begin position="238"/>
        <end position="342"/>
    </location>
</feature>
<dbReference type="InterPro" id="IPR041469">
    <property type="entry name" value="Subtilisin-like_FN3"/>
</dbReference>
<dbReference type="InterPro" id="IPR045051">
    <property type="entry name" value="SBT"/>
</dbReference>
<dbReference type="AlphaFoldDB" id="A0A6A2ZWJ2"/>
<evidence type="ECO:0000256" key="4">
    <source>
        <dbReference type="ARBA" id="ARBA00022801"/>
    </source>
</evidence>
<evidence type="ECO:0000313" key="10">
    <source>
        <dbReference type="Proteomes" id="UP000436088"/>
    </source>
</evidence>
<dbReference type="InterPro" id="IPR023828">
    <property type="entry name" value="Peptidase_S8_Ser-AS"/>
</dbReference>
<evidence type="ECO:0000259" key="8">
    <source>
        <dbReference type="Pfam" id="PF17766"/>
    </source>
</evidence>
<organism evidence="9 10">
    <name type="scientific">Hibiscus syriacus</name>
    <name type="common">Rose of Sharon</name>
    <dbReference type="NCBI Taxonomy" id="106335"/>
    <lineage>
        <taxon>Eukaryota</taxon>
        <taxon>Viridiplantae</taxon>
        <taxon>Streptophyta</taxon>
        <taxon>Embryophyta</taxon>
        <taxon>Tracheophyta</taxon>
        <taxon>Spermatophyta</taxon>
        <taxon>Magnoliopsida</taxon>
        <taxon>eudicotyledons</taxon>
        <taxon>Gunneridae</taxon>
        <taxon>Pentapetalae</taxon>
        <taxon>rosids</taxon>
        <taxon>malvids</taxon>
        <taxon>Malvales</taxon>
        <taxon>Malvaceae</taxon>
        <taxon>Malvoideae</taxon>
        <taxon>Hibiscus</taxon>
    </lineage>
</organism>
<keyword evidence="4" id="KW-0378">Hydrolase</keyword>
<protein>
    <submittedName>
        <fullName evidence="9">Subtilisin-like protease SBT1.6</fullName>
    </submittedName>
</protein>
<dbReference type="GO" id="GO:0004252">
    <property type="term" value="F:serine-type endopeptidase activity"/>
    <property type="evidence" value="ECO:0007669"/>
    <property type="project" value="InterPro"/>
</dbReference>
<reference evidence="9" key="1">
    <citation type="submission" date="2019-09" db="EMBL/GenBank/DDBJ databases">
        <title>Draft genome information of white flower Hibiscus syriacus.</title>
        <authorList>
            <person name="Kim Y.-M."/>
        </authorList>
    </citation>
    <scope>NUCLEOTIDE SEQUENCE [LARGE SCALE GENOMIC DNA]</scope>
    <source>
        <strain evidence="9">YM2019G1</strain>
    </source>
</reference>
<feature type="domain" description="Peptidase S8/S53" evidence="7">
    <location>
        <begin position="30"/>
        <end position="171"/>
    </location>
</feature>
<dbReference type="PROSITE" id="PS51892">
    <property type="entry name" value="SUBTILASE"/>
    <property type="match status" value="1"/>
</dbReference>
<evidence type="ECO:0000256" key="6">
    <source>
        <dbReference type="PROSITE-ProRule" id="PRU01240"/>
    </source>
</evidence>
<dbReference type="InterPro" id="IPR000209">
    <property type="entry name" value="Peptidase_S8/S53_dom"/>
</dbReference>
<keyword evidence="2" id="KW-0645">Protease</keyword>